<proteinExistence type="predicted"/>
<keyword evidence="2" id="KW-1185">Reference proteome</keyword>
<name>A0A182QIH6_9DIPT</name>
<reference evidence="2" key="1">
    <citation type="submission" date="2014-01" db="EMBL/GenBank/DDBJ databases">
        <title>The Genome Sequence of Anopheles farauti FAR1 (V2).</title>
        <authorList>
            <consortium name="The Broad Institute Genomics Platform"/>
            <person name="Neafsey D.E."/>
            <person name="Besansky N."/>
            <person name="Howell P."/>
            <person name="Walton C."/>
            <person name="Young S.K."/>
            <person name="Zeng Q."/>
            <person name="Gargeya S."/>
            <person name="Fitzgerald M."/>
            <person name="Haas B."/>
            <person name="Abouelleil A."/>
            <person name="Allen A.W."/>
            <person name="Alvarado L."/>
            <person name="Arachchi H.M."/>
            <person name="Berlin A.M."/>
            <person name="Chapman S.B."/>
            <person name="Gainer-Dewar J."/>
            <person name="Goldberg J."/>
            <person name="Griggs A."/>
            <person name="Gujja S."/>
            <person name="Hansen M."/>
            <person name="Howarth C."/>
            <person name="Imamovic A."/>
            <person name="Ireland A."/>
            <person name="Larimer J."/>
            <person name="McCowan C."/>
            <person name="Murphy C."/>
            <person name="Pearson M."/>
            <person name="Poon T.W."/>
            <person name="Priest M."/>
            <person name="Roberts A."/>
            <person name="Saif S."/>
            <person name="Shea T."/>
            <person name="Sisk P."/>
            <person name="Sykes S."/>
            <person name="Wortman J."/>
            <person name="Nusbaum C."/>
            <person name="Birren B."/>
        </authorList>
    </citation>
    <scope>NUCLEOTIDE SEQUENCE [LARGE SCALE GENOMIC DNA]</scope>
    <source>
        <strain evidence="2">FAR1</strain>
    </source>
</reference>
<protein>
    <submittedName>
        <fullName evidence="1">Uncharacterized protein</fullName>
    </submittedName>
</protein>
<dbReference type="VEuPathDB" id="VectorBase:AFAF010861"/>
<dbReference type="EnsemblMetazoa" id="AFAF010861-RA">
    <property type="protein sequence ID" value="AFAF010861-PA"/>
    <property type="gene ID" value="AFAF010861"/>
</dbReference>
<dbReference type="EMBL" id="AXCN02000957">
    <property type="status" value="NOT_ANNOTATED_CDS"/>
    <property type="molecule type" value="Genomic_DNA"/>
</dbReference>
<dbReference type="AlphaFoldDB" id="A0A182QIH6"/>
<dbReference type="Proteomes" id="UP000075886">
    <property type="component" value="Unassembled WGS sequence"/>
</dbReference>
<organism evidence="1 2">
    <name type="scientific">Anopheles farauti</name>
    <dbReference type="NCBI Taxonomy" id="69004"/>
    <lineage>
        <taxon>Eukaryota</taxon>
        <taxon>Metazoa</taxon>
        <taxon>Ecdysozoa</taxon>
        <taxon>Arthropoda</taxon>
        <taxon>Hexapoda</taxon>
        <taxon>Insecta</taxon>
        <taxon>Pterygota</taxon>
        <taxon>Neoptera</taxon>
        <taxon>Endopterygota</taxon>
        <taxon>Diptera</taxon>
        <taxon>Nematocera</taxon>
        <taxon>Culicoidea</taxon>
        <taxon>Culicidae</taxon>
        <taxon>Anophelinae</taxon>
        <taxon>Anopheles</taxon>
    </lineage>
</organism>
<sequence length="243" mass="25728">MPASPAVGAATVPWLALRDGTGESQRASVGGGFGSLVRIEGEEGRWCLWSTRSRLATALPADRYEPKAYRERVEFLMIDIGSEAMLRRMSDTSLTPSSSIDTLVALSSKSYGPLSGSDSGSISIETGSSSDDFRGTVVVVRAPVRRFSNDSGLFVDRDSATDILDVRLTARDSLTGSSAPRVLSSSTQPPAASTFVVVTTTFPSASTSDERSPISTITSSTPSLMVEFSTPRFASGAFGRSYE</sequence>
<evidence type="ECO:0000313" key="1">
    <source>
        <dbReference type="EnsemblMetazoa" id="AFAF010861-PA"/>
    </source>
</evidence>
<reference evidence="1" key="2">
    <citation type="submission" date="2020-05" db="UniProtKB">
        <authorList>
            <consortium name="EnsemblMetazoa"/>
        </authorList>
    </citation>
    <scope>IDENTIFICATION</scope>
    <source>
        <strain evidence="1">FAR1</strain>
    </source>
</reference>
<evidence type="ECO:0000313" key="2">
    <source>
        <dbReference type="Proteomes" id="UP000075886"/>
    </source>
</evidence>
<accession>A0A182QIH6</accession>